<dbReference type="PANTHER" id="PTHR43674">
    <property type="entry name" value="NITRILASE C965.09-RELATED"/>
    <property type="match status" value="1"/>
</dbReference>
<evidence type="ECO:0000313" key="4">
    <source>
        <dbReference type="EMBL" id="MVU78112.1"/>
    </source>
</evidence>
<dbReference type="RefSeq" id="WP_157387668.1">
    <property type="nucleotide sequence ID" value="NZ_WRPP01000002.1"/>
</dbReference>
<dbReference type="Proteomes" id="UP000466794">
    <property type="component" value="Unassembled WGS sequence"/>
</dbReference>
<feature type="region of interest" description="Disordered" evidence="2">
    <location>
        <begin position="528"/>
        <end position="548"/>
    </location>
</feature>
<dbReference type="Pfam" id="PF00795">
    <property type="entry name" value="CN_hydrolase"/>
    <property type="match status" value="1"/>
</dbReference>
<evidence type="ECO:0000256" key="1">
    <source>
        <dbReference type="ARBA" id="ARBA00022801"/>
    </source>
</evidence>
<dbReference type="InterPro" id="IPR036526">
    <property type="entry name" value="C-N_Hydrolase_sf"/>
</dbReference>
<keyword evidence="1 4" id="KW-0378">Hydrolase</keyword>
<organism evidence="4 5">
    <name type="scientific">Nocardia terrae</name>
    <dbReference type="NCBI Taxonomy" id="2675851"/>
    <lineage>
        <taxon>Bacteria</taxon>
        <taxon>Bacillati</taxon>
        <taxon>Actinomycetota</taxon>
        <taxon>Actinomycetes</taxon>
        <taxon>Mycobacteriales</taxon>
        <taxon>Nocardiaceae</taxon>
        <taxon>Nocardia</taxon>
    </lineage>
</organism>
<reference evidence="4 5" key="1">
    <citation type="submission" date="2019-12" db="EMBL/GenBank/DDBJ databases">
        <title>Nocardia sp. nov. ET3-3 isolated from soil.</title>
        <authorList>
            <person name="Kanchanasin P."/>
            <person name="Tanasupawat S."/>
            <person name="Yuki M."/>
            <person name="Kudo T."/>
        </authorList>
    </citation>
    <scope>NUCLEOTIDE SEQUENCE [LARGE SCALE GENOMIC DNA]</scope>
    <source>
        <strain evidence="4 5">ET3-3</strain>
    </source>
</reference>
<comment type="caution">
    <text evidence="4">The sequence shown here is derived from an EMBL/GenBank/DDBJ whole genome shotgun (WGS) entry which is preliminary data.</text>
</comment>
<sequence length="548" mass="57719">MTRVAAAQLAAGTDVAANLETCVRMIDAAASDGAELLVLPEFCNHLSWYTDRSHARRMACRLGDSFLTAVAERAARHRMYVKIGVTLARAEGRTTATSLLYGPDGSLLGESDKQILMGAENDHLDRGDTDSEVVDTPLGRLGLYACMEGVICEVPRSLAVRGAQVLLNSLNSFATDEASLHIPVRAAENKVWVIAANKVGPLLPEDQLPAIAAKLGVPADRLHGAGESQIVAPDGTTVAKAPPSGEALVVADIDIRRADDKHRPDGTDLLAARRPRLYSPLLTAASPVRTAAAAQSQRVAVTLPDTDLIAETAAAGAQLIVVPESLSQPLAVTAVVAALRGSRAYAVLTVGSGGSHVGLLVNSEGVRGRQAQLHRTRRYPWLTELGSRLEVFETPWARLALVIGDDALFPETFRLAALADADVVAVAHTPAEPWEHRLGLPERAAENRLNIVAAGLDPAGGLAAAVYALSPDFTLWTPWQGPFTGVISHPEVSAAPPGADRLIATVRPAQAINRRVSRGTDLVAGRPPAATAALTRESVTATTEPELP</sequence>
<dbReference type="AlphaFoldDB" id="A0A7K1UV02"/>
<evidence type="ECO:0000256" key="2">
    <source>
        <dbReference type="SAM" id="MobiDB-lite"/>
    </source>
</evidence>
<dbReference type="InterPro" id="IPR050345">
    <property type="entry name" value="Aliph_Amidase/BUP"/>
</dbReference>
<feature type="compositionally biased region" description="Polar residues" evidence="2">
    <location>
        <begin position="537"/>
        <end position="548"/>
    </location>
</feature>
<dbReference type="InterPro" id="IPR003010">
    <property type="entry name" value="C-N_Hydrolase"/>
</dbReference>
<keyword evidence="5" id="KW-1185">Reference proteome</keyword>
<dbReference type="EMBL" id="WRPP01000002">
    <property type="protein sequence ID" value="MVU78112.1"/>
    <property type="molecule type" value="Genomic_DNA"/>
</dbReference>
<feature type="domain" description="CN hydrolase" evidence="3">
    <location>
        <begin position="288"/>
        <end position="508"/>
    </location>
</feature>
<protein>
    <submittedName>
        <fullName evidence="4">Carbon-nitrogen hydrolase</fullName>
    </submittedName>
</protein>
<proteinExistence type="predicted"/>
<dbReference type="Gene3D" id="3.60.110.10">
    <property type="entry name" value="Carbon-nitrogen hydrolase"/>
    <property type="match status" value="2"/>
</dbReference>
<dbReference type="PROSITE" id="PS50263">
    <property type="entry name" value="CN_HYDROLASE"/>
    <property type="match status" value="2"/>
</dbReference>
<feature type="domain" description="CN hydrolase" evidence="3">
    <location>
        <begin position="2"/>
        <end position="255"/>
    </location>
</feature>
<name>A0A7K1UV02_9NOCA</name>
<evidence type="ECO:0000259" key="3">
    <source>
        <dbReference type="PROSITE" id="PS50263"/>
    </source>
</evidence>
<gene>
    <name evidence="4" type="ORF">GPX89_12760</name>
</gene>
<evidence type="ECO:0000313" key="5">
    <source>
        <dbReference type="Proteomes" id="UP000466794"/>
    </source>
</evidence>
<dbReference type="GO" id="GO:0016811">
    <property type="term" value="F:hydrolase activity, acting on carbon-nitrogen (but not peptide) bonds, in linear amides"/>
    <property type="evidence" value="ECO:0007669"/>
    <property type="project" value="TreeGrafter"/>
</dbReference>
<dbReference type="SUPFAM" id="SSF56317">
    <property type="entry name" value="Carbon-nitrogen hydrolase"/>
    <property type="match status" value="2"/>
</dbReference>
<dbReference type="CDD" id="cd07197">
    <property type="entry name" value="nitrilase"/>
    <property type="match status" value="1"/>
</dbReference>
<dbReference type="PANTHER" id="PTHR43674:SF16">
    <property type="entry name" value="CARBON-NITROGEN FAMILY, PUTATIVE (AFU_ORTHOLOGUE AFUA_5G02350)-RELATED"/>
    <property type="match status" value="1"/>
</dbReference>
<accession>A0A7K1UV02</accession>